<name>A0A7C1GS35_9BACT</name>
<evidence type="ECO:0000313" key="1">
    <source>
        <dbReference type="EMBL" id="HDP76903.1"/>
    </source>
</evidence>
<gene>
    <name evidence="1" type="ORF">ENN47_01710</name>
</gene>
<dbReference type="EMBL" id="DSBT01000053">
    <property type="protein sequence ID" value="HDP76903.1"/>
    <property type="molecule type" value="Genomic_DNA"/>
</dbReference>
<protein>
    <submittedName>
        <fullName evidence="1">Uncharacterized protein</fullName>
    </submittedName>
</protein>
<comment type="caution">
    <text evidence="1">The sequence shown here is derived from an EMBL/GenBank/DDBJ whole genome shotgun (WGS) entry which is preliminary data.</text>
</comment>
<dbReference type="InterPro" id="IPR018247">
    <property type="entry name" value="EF_Hand_1_Ca_BS"/>
</dbReference>
<dbReference type="PROSITE" id="PS00018">
    <property type="entry name" value="EF_HAND_1"/>
    <property type="match status" value="1"/>
</dbReference>
<sequence>MSEFVDGIHLQELATNLWRNRAALMIGSGFSRNSKACRANSQQFPLWNDLKLSLSSALYNGDRSKNTKESALKLAQEYEDYFGRHKLDELLINEIKTDDFEPGELHERLLDLPWIDIFTTNYDDLLERTLSMRNYRIVKSISQISSQQNNPRIVKLHGSLPTPPFVITEEDYRRYPYDYAPFVNTIQQSIMENSFCLLGFSGDDPNFLAWSGWVRDNLGHNQNPIYLIGDLDLSQSRRKYLERKLIQPIDLSPLINTSFHGTSRHSEATSLFISYLEDHQPPDPYKWPFYEERKRSYDWQRIIGEDTSGKLYNFVDEIKIPKYLKTDFNSEDLDRISKKWKRARETYPGWMVCPYKLRKRLELFIDRRVNLILHRISEVPAPLDIVILHELTWFLDTSLLPFFAEQIDIVIDLIEKYNPFPGVVPSSACELVPEKDKWDSVTWTEISEMWIRIVFSVLRSLRINYRPEQYLNLLDSITEICRRSIDWEQRWYFEKTMFEILQLRFADAIQTLEKWPEDGSPIWLVRKASLMCQISEIEKANRLAEKAVKKLREFHSKEGPQAESESQWVTFFSEYLSRAQFRFSGNRHDRSSNGYIAKDEVQRAYYDALSVLIKSIEKEIDSKEASADSFRMVISSSPYDDKLRYGIANLLLLEECGIPFRIGISTNLSDYARVLKAVLPFLPAYISLKTVSAGHIGTSESIITLPASAEFSDEEIVQVSERIFDYLEARVAGKNDNAEHKILSSLKVLSTLSWRMPENVLEHYLDVLLDIFEMSNGNKIKSMIISTEFNKALSETVRILGWASIDRLMDRILSLSVHSEGLNDPSVTVFENRQIAMKTIQISASQLNSLIDSSYASGQTRKASLTKLAYLNSYGLIAEEFEERLRDAVWKEATRCGIPVDIETPILGLYLPGPKNGKDYRDVLRDYLLNLPVPKIIEGSVLSHTNSFSHYVNLFVNASLFSSGGEKHRIDWTEIEAEAICSKIVAWWNEQQAALKELNGEVFEKSFSFIVHEDMITLVSHVIVPSLGQDNDNCISELLPAIDVIEKGGTSVILAYVALMKFEKYRDQTTTKIREGLQSPDEKTVINSIRGISFWQSLSEVLPSIPEEFITKILQIAENRSGDVLLESSRCIFNLIPGICGEDSLVLILCSILRNIREMTDSAKYNSALATAAMKNLIQIREAGAFISSELYYALKEKNGNIPEELSVWKEMAAEERVRRVKIPWEDREHL</sequence>
<dbReference type="InterPro" id="IPR016024">
    <property type="entry name" value="ARM-type_fold"/>
</dbReference>
<accession>A0A7C1GS35</accession>
<dbReference type="AlphaFoldDB" id="A0A7C1GS35"/>
<dbReference type="Proteomes" id="UP000886198">
    <property type="component" value="Unassembled WGS sequence"/>
</dbReference>
<dbReference type="Pfam" id="PF13289">
    <property type="entry name" value="SIR2_2"/>
    <property type="match status" value="1"/>
</dbReference>
<dbReference type="SUPFAM" id="SSF48371">
    <property type="entry name" value="ARM repeat"/>
    <property type="match status" value="1"/>
</dbReference>
<reference evidence="1" key="1">
    <citation type="journal article" date="2020" name="mSystems">
        <title>Genome- and Community-Level Interaction Insights into Carbon Utilization and Element Cycling Functions of Hydrothermarchaeota in Hydrothermal Sediment.</title>
        <authorList>
            <person name="Zhou Z."/>
            <person name="Liu Y."/>
            <person name="Xu W."/>
            <person name="Pan J."/>
            <person name="Luo Z.H."/>
            <person name="Li M."/>
        </authorList>
    </citation>
    <scope>NUCLEOTIDE SEQUENCE [LARGE SCALE GENOMIC DNA]</scope>
    <source>
        <strain evidence="1">SpSt-1179</strain>
    </source>
</reference>
<organism evidence="1">
    <name type="scientific">Mesotoga infera</name>
    <dbReference type="NCBI Taxonomy" id="1236046"/>
    <lineage>
        <taxon>Bacteria</taxon>
        <taxon>Thermotogati</taxon>
        <taxon>Thermotogota</taxon>
        <taxon>Thermotogae</taxon>
        <taxon>Kosmotogales</taxon>
        <taxon>Kosmotogaceae</taxon>
        <taxon>Mesotoga</taxon>
    </lineage>
</organism>
<proteinExistence type="predicted"/>